<feature type="domain" description="J" evidence="7">
    <location>
        <begin position="49"/>
        <end position="113"/>
    </location>
</feature>
<feature type="compositionally biased region" description="Low complexity" evidence="6">
    <location>
        <begin position="123"/>
        <end position="139"/>
    </location>
</feature>
<dbReference type="Gene3D" id="1.10.287.110">
    <property type="entry name" value="DnaJ domain"/>
    <property type="match status" value="1"/>
</dbReference>
<dbReference type="EMBL" id="CAJPDS010000026">
    <property type="protein sequence ID" value="CAF9920593.1"/>
    <property type="molecule type" value="Genomic_DNA"/>
</dbReference>
<evidence type="ECO:0000256" key="5">
    <source>
        <dbReference type="ARBA" id="ARBA00023136"/>
    </source>
</evidence>
<feature type="compositionally biased region" description="Polar residues" evidence="6">
    <location>
        <begin position="22"/>
        <end position="33"/>
    </location>
</feature>
<feature type="region of interest" description="Disordered" evidence="6">
    <location>
        <begin position="197"/>
        <end position="217"/>
    </location>
</feature>
<evidence type="ECO:0000259" key="7">
    <source>
        <dbReference type="PROSITE" id="PS50076"/>
    </source>
</evidence>
<dbReference type="PRINTS" id="PR00625">
    <property type="entry name" value="JDOMAIN"/>
</dbReference>
<feature type="region of interest" description="Disordered" evidence="6">
    <location>
        <begin position="123"/>
        <end position="144"/>
    </location>
</feature>
<dbReference type="CDD" id="cd06257">
    <property type="entry name" value="DnaJ"/>
    <property type="match status" value="1"/>
</dbReference>
<evidence type="ECO:0000256" key="6">
    <source>
        <dbReference type="SAM" id="MobiDB-lite"/>
    </source>
</evidence>
<dbReference type="InterPro" id="IPR036869">
    <property type="entry name" value="J_dom_sf"/>
</dbReference>
<sequence length="359" mass="39168">MPTATSSGADAAPNGSAKSRDNSQGNQGRTPTPDQKAAVIRVRKCAPTAFYEILGVEKTVSDAEIKKAYKKLSLLTHPDKNGYGGADEAFKMVSRAFQILSDADKKAKYDRFGGDPDNRFGPEAAAASSPFSGFARSPSGGRGPMFEDEISPEELFNRFFGGGGLGGGPFGGGGMFDSGPRMVFNLGGGPGFRVHQFGGNGPRRRPRDANSNAAAEPPQGVMSALKNLLPLIIFVLLPLLSSIFSSAVPSGPSFRFESPEPPYTMQRTTPRLNVEYFVDPKVVTEMTGKKLGELDKRVEHNFIQNLQYECQLESRQRTRMMEDAQGWFFQDENKMRAARNLEMRSCRRLEAYGYSLGGY</sequence>
<name>A0A8H3FEQ2_9LECA</name>
<dbReference type="PANTHER" id="PTHR43908">
    <property type="entry name" value="AT29763P-RELATED"/>
    <property type="match status" value="1"/>
</dbReference>
<dbReference type="InterPro" id="IPR015399">
    <property type="entry name" value="DUF1977_DnaJ-like"/>
</dbReference>
<evidence type="ECO:0000256" key="2">
    <source>
        <dbReference type="ARBA" id="ARBA00022692"/>
    </source>
</evidence>
<dbReference type="FunFam" id="1.10.287.110:FF:000069">
    <property type="entry name" value="ER associated DnaJ chaperone"/>
    <property type="match status" value="1"/>
</dbReference>
<dbReference type="GO" id="GO:0071218">
    <property type="term" value="P:cellular response to misfolded protein"/>
    <property type="evidence" value="ECO:0007669"/>
    <property type="project" value="TreeGrafter"/>
</dbReference>
<evidence type="ECO:0000256" key="1">
    <source>
        <dbReference type="ARBA" id="ARBA00004389"/>
    </source>
</evidence>
<dbReference type="Proteomes" id="UP000664521">
    <property type="component" value="Unassembled WGS sequence"/>
</dbReference>
<dbReference type="SMART" id="SM00271">
    <property type="entry name" value="DnaJ"/>
    <property type="match status" value="1"/>
</dbReference>
<dbReference type="InterPro" id="IPR001623">
    <property type="entry name" value="DnaJ_domain"/>
</dbReference>
<comment type="subcellular location">
    <subcellularLocation>
        <location evidence="1">Endoplasmic reticulum membrane</location>
        <topology evidence="1">Single-pass membrane protein</topology>
    </subcellularLocation>
</comment>
<evidence type="ECO:0000313" key="8">
    <source>
        <dbReference type="EMBL" id="CAF9920593.1"/>
    </source>
</evidence>
<dbReference type="InterPro" id="IPR051100">
    <property type="entry name" value="DnaJ_subfamily_B/C"/>
</dbReference>
<keyword evidence="3" id="KW-0256">Endoplasmic reticulum</keyword>
<dbReference type="AlphaFoldDB" id="A0A8H3FEQ2"/>
<keyword evidence="4" id="KW-1133">Transmembrane helix</keyword>
<dbReference type="SUPFAM" id="SSF46565">
    <property type="entry name" value="Chaperone J-domain"/>
    <property type="match status" value="1"/>
</dbReference>
<proteinExistence type="predicted"/>
<dbReference type="GO" id="GO:0030544">
    <property type="term" value="F:Hsp70 protein binding"/>
    <property type="evidence" value="ECO:0007669"/>
    <property type="project" value="TreeGrafter"/>
</dbReference>
<evidence type="ECO:0000256" key="4">
    <source>
        <dbReference type="ARBA" id="ARBA00022989"/>
    </source>
</evidence>
<dbReference type="PROSITE" id="PS50076">
    <property type="entry name" value="DNAJ_2"/>
    <property type="match status" value="1"/>
</dbReference>
<dbReference type="GO" id="GO:0005789">
    <property type="term" value="C:endoplasmic reticulum membrane"/>
    <property type="evidence" value="ECO:0007669"/>
    <property type="project" value="UniProtKB-SubCell"/>
</dbReference>
<dbReference type="Pfam" id="PF09320">
    <property type="entry name" value="DUF1977"/>
    <property type="match status" value="1"/>
</dbReference>
<gene>
    <name evidence="8" type="ORF">HETSPECPRED_004301</name>
</gene>
<keyword evidence="2" id="KW-0812">Transmembrane</keyword>
<dbReference type="PROSITE" id="PS00636">
    <property type="entry name" value="DNAJ_1"/>
    <property type="match status" value="1"/>
</dbReference>
<dbReference type="PANTHER" id="PTHR43908:SF3">
    <property type="entry name" value="AT29763P-RELATED"/>
    <property type="match status" value="1"/>
</dbReference>
<reference evidence="8" key="1">
    <citation type="submission" date="2021-03" db="EMBL/GenBank/DDBJ databases">
        <authorList>
            <person name="Tagirdzhanova G."/>
        </authorList>
    </citation>
    <scope>NUCLEOTIDE SEQUENCE</scope>
</reference>
<dbReference type="OrthoDB" id="1507364at2759"/>
<dbReference type="InterPro" id="IPR018253">
    <property type="entry name" value="DnaJ_domain_CS"/>
</dbReference>
<organism evidence="8 9">
    <name type="scientific">Heterodermia speciosa</name>
    <dbReference type="NCBI Taxonomy" id="116794"/>
    <lineage>
        <taxon>Eukaryota</taxon>
        <taxon>Fungi</taxon>
        <taxon>Dikarya</taxon>
        <taxon>Ascomycota</taxon>
        <taxon>Pezizomycotina</taxon>
        <taxon>Lecanoromycetes</taxon>
        <taxon>OSLEUM clade</taxon>
        <taxon>Lecanoromycetidae</taxon>
        <taxon>Caliciales</taxon>
        <taxon>Physciaceae</taxon>
        <taxon>Heterodermia</taxon>
    </lineage>
</organism>
<comment type="caution">
    <text evidence="8">The sequence shown here is derived from an EMBL/GenBank/DDBJ whole genome shotgun (WGS) entry which is preliminary data.</text>
</comment>
<accession>A0A8H3FEQ2</accession>
<keyword evidence="5" id="KW-0472">Membrane</keyword>
<feature type="region of interest" description="Disordered" evidence="6">
    <location>
        <begin position="1"/>
        <end position="36"/>
    </location>
</feature>
<dbReference type="Pfam" id="PF00226">
    <property type="entry name" value="DnaJ"/>
    <property type="match status" value="1"/>
</dbReference>
<evidence type="ECO:0000256" key="3">
    <source>
        <dbReference type="ARBA" id="ARBA00022824"/>
    </source>
</evidence>
<protein>
    <recommendedName>
        <fullName evidence="7">J domain-containing protein</fullName>
    </recommendedName>
</protein>
<keyword evidence="9" id="KW-1185">Reference proteome</keyword>
<evidence type="ECO:0000313" key="9">
    <source>
        <dbReference type="Proteomes" id="UP000664521"/>
    </source>
</evidence>